<keyword evidence="6" id="KW-1185">Reference proteome</keyword>
<proteinExistence type="predicted"/>
<dbReference type="PANTHER" id="PTHR30137:SF8">
    <property type="entry name" value="BLR5498 PROTEIN"/>
    <property type="match status" value="1"/>
</dbReference>
<evidence type="ECO:0000256" key="3">
    <source>
        <dbReference type="SAM" id="MobiDB-lite"/>
    </source>
</evidence>
<dbReference type="SUPFAM" id="SSF51679">
    <property type="entry name" value="Bacterial luciferase-like"/>
    <property type="match status" value="1"/>
</dbReference>
<evidence type="ECO:0000313" key="5">
    <source>
        <dbReference type="EMBL" id="QJY49695.1"/>
    </source>
</evidence>
<reference evidence="5 6" key="1">
    <citation type="submission" date="2020-05" db="EMBL/GenBank/DDBJ databases">
        <authorList>
            <person name="Mo P."/>
        </authorList>
    </citation>
    <scope>NUCLEOTIDE SEQUENCE [LARGE SCALE GENOMIC DNA]</scope>
    <source>
        <strain evidence="5 6">Gen01</strain>
    </source>
</reference>
<feature type="compositionally biased region" description="Low complexity" evidence="3">
    <location>
        <begin position="404"/>
        <end position="418"/>
    </location>
</feature>
<feature type="region of interest" description="Disordered" evidence="3">
    <location>
        <begin position="396"/>
        <end position="418"/>
    </location>
</feature>
<dbReference type="InterPro" id="IPR036661">
    <property type="entry name" value="Luciferase-like_sf"/>
</dbReference>
<protein>
    <submittedName>
        <fullName evidence="5">LLM class flavin-dependent oxidoreductase</fullName>
    </submittedName>
</protein>
<accession>A0A6M6JQW0</accession>
<evidence type="ECO:0000313" key="6">
    <source>
        <dbReference type="Proteomes" id="UP000505377"/>
    </source>
</evidence>
<dbReference type="Gene3D" id="3.20.20.30">
    <property type="entry name" value="Luciferase-like domain"/>
    <property type="match status" value="1"/>
</dbReference>
<dbReference type="EMBL" id="CP053564">
    <property type="protein sequence ID" value="QJY49695.1"/>
    <property type="molecule type" value="Genomic_DNA"/>
</dbReference>
<dbReference type="GO" id="GO:0004497">
    <property type="term" value="F:monooxygenase activity"/>
    <property type="evidence" value="ECO:0007669"/>
    <property type="project" value="UniProtKB-KW"/>
</dbReference>
<keyword evidence="2" id="KW-0503">Monooxygenase</keyword>
<dbReference type="Pfam" id="PF00296">
    <property type="entry name" value="Bac_luciferase"/>
    <property type="match status" value="1"/>
</dbReference>
<dbReference type="AlphaFoldDB" id="A0A6M6JQW0"/>
<evidence type="ECO:0000259" key="4">
    <source>
        <dbReference type="Pfam" id="PF00296"/>
    </source>
</evidence>
<evidence type="ECO:0000256" key="2">
    <source>
        <dbReference type="ARBA" id="ARBA00023033"/>
    </source>
</evidence>
<keyword evidence="1" id="KW-0560">Oxidoreductase</keyword>
<dbReference type="KEGG" id="pbro:HOP40_31275"/>
<evidence type="ECO:0000256" key="1">
    <source>
        <dbReference type="ARBA" id="ARBA00023002"/>
    </source>
</evidence>
<feature type="domain" description="Luciferase-like" evidence="4">
    <location>
        <begin position="36"/>
        <end position="347"/>
    </location>
</feature>
<dbReference type="GO" id="GO:0005829">
    <property type="term" value="C:cytosol"/>
    <property type="evidence" value="ECO:0007669"/>
    <property type="project" value="TreeGrafter"/>
</dbReference>
<gene>
    <name evidence="5" type="ORF">HOP40_31275</name>
</gene>
<dbReference type="GO" id="GO:0016705">
    <property type="term" value="F:oxidoreductase activity, acting on paired donors, with incorporation or reduction of molecular oxygen"/>
    <property type="evidence" value="ECO:0007669"/>
    <property type="project" value="InterPro"/>
</dbReference>
<organism evidence="5 6">
    <name type="scientific">Pseudonocardia broussonetiae</name>
    <dbReference type="NCBI Taxonomy" id="2736640"/>
    <lineage>
        <taxon>Bacteria</taxon>
        <taxon>Bacillati</taxon>
        <taxon>Actinomycetota</taxon>
        <taxon>Actinomycetes</taxon>
        <taxon>Pseudonocardiales</taxon>
        <taxon>Pseudonocardiaceae</taxon>
        <taxon>Pseudonocardia</taxon>
    </lineage>
</organism>
<dbReference type="RefSeq" id="WP_172166108.1">
    <property type="nucleotide sequence ID" value="NZ_CP053564.1"/>
</dbReference>
<dbReference type="PANTHER" id="PTHR30137">
    <property type="entry name" value="LUCIFERASE-LIKE MONOOXYGENASE"/>
    <property type="match status" value="1"/>
</dbReference>
<sequence length="427" mass="47487">MKFHWFAEVTYDGLPDAFPAPGQGAWVDSPIGLADPRRVGENYRMFVRLMQQADRDGFDGLAVNEHHQTPFAMTPSPNLLAASVAGSTEHAAILVIGDSLALYNPPTRVAEELAYLDCLSDGRVIAGFVFGTPMDSAFAYARPPIELRERFHEARDLVLRAWREPEPFAFNGKYNQLRYVNVWPRPVQERPPIWVPGSGSVETWELVTRENYCYGHLSFSGLRAAKPLVDRYWDYVAANGGDMNPHRMAFTQLICVADSDAEAERRYADAVKYFQRVKDPSMRFATPPGYTSPASMRGMLGRTATPEALEDKRRAVSGEMSFWEYDEKGYIIAGTPDRVAQRVRELATELRVGQLIASLHMGDLPEETAAENTHLFGSQVIPQLRDLWADEPDHWTPVASQRRPAGPTTTPTTTPTTVGAAALVGGN</sequence>
<dbReference type="Proteomes" id="UP000505377">
    <property type="component" value="Chromosome"/>
</dbReference>
<dbReference type="InterPro" id="IPR011251">
    <property type="entry name" value="Luciferase-like_dom"/>
</dbReference>
<dbReference type="InterPro" id="IPR050766">
    <property type="entry name" value="Bact_Lucif_Oxidored"/>
</dbReference>
<name>A0A6M6JQW0_9PSEU</name>